<evidence type="ECO:0000313" key="9">
    <source>
        <dbReference type="EMBL" id="CAE0629300.1"/>
    </source>
</evidence>
<evidence type="ECO:0000256" key="5">
    <source>
        <dbReference type="RuleBase" id="RU003690"/>
    </source>
</evidence>
<dbReference type="PRINTS" id="PR00131">
    <property type="entry name" value="GLHYDRLASE1"/>
</dbReference>
<evidence type="ECO:0000256" key="8">
    <source>
        <dbReference type="SAM" id="Phobius"/>
    </source>
</evidence>
<sequence length="624" mass="73191">MNRSSPKVSQNAKKEPLIDEDSMRYSNMRDEEVPDVNNGDAAVPPVGPGRVRSRKYVKKTHACFHIFWYWTKHILFSLGFLAWAGASLGVLGTLYIIDVLFNSFAWISNYVLLTYLRPISNPERYRKWYQRVRKSAIYWDWSKIDTRKLAFPRDFLWGTSTASHQIEGGCDNNNWSAFERRQVKGEPAIKNGDRVGAACDHWNRVDEDLGLMQELGVNAYRFSLEWSKIEPREGQWDQKAIDHYHREIDLYLANNIVPFVTLHHFTEPLWFVEKDGFEREENIQHFLDFCVKVYTEYGAKVEMWTTINEIEVYVNNGWNLGIFPPGKKDPNLAARVTLNLCRAHVAVYQELKQLSVEHGWPSQIGLVKDIFQFDVLNWWNPLDHYLAWQLNHTFNDCILDFFRTGFFHHWAPFFSNIHYHDANATSCNDFIGLNYYSHYCVSVWRTFFQGVPDEEKLAAMPREIYTDMPHVMYPEGFYRALRELQTLNLPIIVTENGIADKDDSCRQMYIARYMYAMSKAIHNGCDVRGYFYWSLLDNFEWSLGYGPKFGLYEVDFKTQERRLRDGAKIFRKIVQKHRAGDYLLDPEDIEFGASRRSMASALSSDANEPVQEEHLHGMHRRPTL</sequence>
<keyword evidence="8" id="KW-0472">Membrane</keyword>
<dbReference type="InterPro" id="IPR033132">
    <property type="entry name" value="GH_1_N_CS"/>
</dbReference>
<feature type="transmembrane region" description="Helical" evidence="8">
    <location>
        <begin position="62"/>
        <end position="86"/>
    </location>
</feature>
<dbReference type="Pfam" id="PF00232">
    <property type="entry name" value="Glyco_hydro_1"/>
    <property type="match status" value="1"/>
</dbReference>
<keyword evidence="8" id="KW-1133">Transmembrane helix</keyword>
<feature type="region of interest" description="Disordered" evidence="7">
    <location>
        <begin position="602"/>
        <end position="624"/>
    </location>
</feature>
<gene>
    <name evidence="9" type="ORF">HAKA00212_LOCUS7982</name>
</gene>
<keyword evidence="8" id="KW-0812">Transmembrane</keyword>
<dbReference type="SUPFAM" id="SSF51445">
    <property type="entry name" value="(Trans)glycosidases"/>
    <property type="match status" value="1"/>
</dbReference>
<dbReference type="GO" id="GO:0005975">
    <property type="term" value="P:carbohydrate metabolic process"/>
    <property type="evidence" value="ECO:0007669"/>
    <property type="project" value="InterPro"/>
</dbReference>
<feature type="compositionally biased region" description="Polar residues" evidence="7">
    <location>
        <begin position="1"/>
        <end position="11"/>
    </location>
</feature>
<comment type="similarity">
    <text evidence="1 5">Belongs to the glycosyl hydrolase 1 family.</text>
</comment>
<evidence type="ECO:0000256" key="2">
    <source>
        <dbReference type="ARBA" id="ARBA00022801"/>
    </source>
</evidence>
<dbReference type="PROSITE" id="PS00572">
    <property type="entry name" value="GLYCOSYL_HYDROL_F1_1"/>
    <property type="match status" value="1"/>
</dbReference>
<name>A0A7S4D568_HETAK</name>
<dbReference type="InterPro" id="IPR001360">
    <property type="entry name" value="Glyco_hydro_1"/>
</dbReference>
<feature type="region of interest" description="Disordered" evidence="7">
    <location>
        <begin position="1"/>
        <end position="31"/>
    </location>
</feature>
<evidence type="ECO:0000256" key="7">
    <source>
        <dbReference type="SAM" id="MobiDB-lite"/>
    </source>
</evidence>
<dbReference type="InterPro" id="IPR018120">
    <property type="entry name" value="Glyco_hydro_1_AS"/>
</dbReference>
<accession>A0A7S4D568</accession>
<proteinExistence type="inferred from homology"/>
<protein>
    <recommendedName>
        <fullName evidence="10">Beta-glucosidase</fullName>
    </recommendedName>
</protein>
<dbReference type="PANTHER" id="PTHR10353:SF209">
    <property type="entry name" value="GALACTOLIPID GALACTOSYLTRANSFERASE SFR2, CHLOROPLASTIC"/>
    <property type="match status" value="1"/>
</dbReference>
<dbReference type="PANTHER" id="PTHR10353">
    <property type="entry name" value="GLYCOSYL HYDROLASE"/>
    <property type="match status" value="1"/>
</dbReference>
<feature type="active site" description="Nucleophile" evidence="4">
    <location>
        <position position="495"/>
    </location>
</feature>
<dbReference type="InterPro" id="IPR017853">
    <property type="entry name" value="GH"/>
</dbReference>
<evidence type="ECO:0000256" key="4">
    <source>
        <dbReference type="PROSITE-ProRule" id="PRU10055"/>
    </source>
</evidence>
<keyword evidence="3 6" id="KW-0326">Glycosidase</keyword>
<evidence type="ECO:0000256" key="3">
    <source>
        <dbReference type="ARBA" id="ARBA00023295"/>
    </source>
</evidence>
<dbReference type="Gene3D" id="3.20.20.80">
    <property type="entry name" value="Glycosidases"/>
    <property type="match status" value="1"/>
</dbReference>
<organism evidence="9">
    <name type="scientific">Heterosigma akashiwo</name>
    <name type="common">Chromophytic alga</name>
    <name type="synonym">Heterosigma carterae</name>
    <dbReference type="NCBI Taxonomy" id="2829"/>
    <lineage>
        <taxon>Eukaryota</taxon>
        <taxon>Sar</taxon>
        <taxon>Stramenopiles</taxon>
        <taxon>Ochrophyta</taxon>
        <taxon>Raphidophyceae</taxon>
        <taxon>Chattonellales</taxon>
        <taxon>Chattonellaceae</taxon>
        <taxon>Heterosigma</taxon>
    </lineage>
</organism>
<evidence type="ECO:0000256" key="1">
    <source>
        <dbReference type="ARBA" id="ARBA00010838"/>
    </source>
</evidence>
<evidence type="ECO:0000256" key="6">
    <source>
        <dbReference type="RuleBase" id="RU004468"/>
    </source>
</evidence>
<reference evidence="9" key="1">
    <citation type="submission" date="2021-01" db="EMBL/GenBank/DDBJ databases">
        <authorList>
            <person name="Corre E."/>
            <person name="Pelletier E."/>
            <person name="Niang G."/>
            <person name="Scheremetjew M."/>
            <person name="Finn R."/>
            <person name="Kale V."/>
            <person name="Holt S."/>
            <person name="Cochrane G."/>
            <person name="Meng A."/>
            <person name="Brown T."/>
            <person name="Cohen L."/>
        </authorList>
    </citation>
    <scope>NUCLEOTIDE SEQUENCE</scope>
    <source>
        <strain evidence="9">CCMP3107</strain>
    </source>
</reference>
<dbReference type="EMBL" id="HBIU01017112">
    <property type="protein sequence ID" value="CAE0629300.1"/>
    <property type="molecule type" value="Transcribed_RNA"/>
</dbReference>
<dbReference type="GO" id="GO:0008422">
    <property type="term" value="F:beta-glucosidase activity"/>
    <property type="evidence" value="ECO:0007669"/>
    <property type="project" value="TreeGrafter"/>
</dbReference>
<dbReference type="AlphaFoldDB" id="A0A7S4D568"/>
<feature type="compositionally biased region" description="Basic and acidic residues" evidence="7">
    <location>
        <begin position="12"/>
        <end position="31"/>
    </location>
</feature>
<dbReference type="PROSITE" id="PS00653">
    <property type="entry name" value="GLYCOSYL_HYDROL_F1_2"/>
    <property type="match status" value="1"/>
</dbReference>
<keyword evidence="2 6" id="KW-0378">Hydrolase</keyword>
<evidence type="ECO:0008006" key="10">
    <source>
        <dbReference type="Google" id="ProtNLM"/>
    </source>
</evidence>